<dbReference type="GO" id="GO:0000272">
    <property type="term" value="P:polysaccharide catabolic process"/>
    <property type="evidence" value="ECO:0007669"/>
    <property type="project" value="InterPro"/>
</dbReference>
<name>A0A0G0CVE4_9BACT</name>
<dbReference type="GO" id="GO:0030246">
    <property type="term" value="F:carbohydrate binding"/>
    <property type="evidence" value="ECO:0007669"/>
    <property type="project" value="InterPro"/>
</dbReference>
<keyword evidence="3" id="KW-0572">Peptidoglycan-anchor</keyword>
<dbReference type="EMBL" id="LBQX01000040">
    <property type="protein sequence ID" value="KKP85839.1"/>
    <property type="molecule type" value="Genomic_DNA"/>
</dbReference>
<comment type="caution">
    <text evidence="5">The sequence shown here is derived from an EMBL/GenBank/DDBJ whole genome shotgun (WGS) entry which is preliminary data.</text>
</comment>
<evidence type="ECO:0000313" key="6">
    <source>
        <dbReference type="Proteomes" id="UP000034536"/>
    </source>
</evidence>
<dbReference type="Gene3D" id="2.60.40.680">
    <property type="match status" value="1"/>
</dbReference>
<keyword evidence="1" id="KW-0134">Cell wall</keyword>
<evidence type="ECO:0000256" key="1">
    <source>
        <dbReference type="ARBA" id="ARBA00022512"/>
    </source>
</evidence>
<dbReference type="InterPro" id="IPR002102">
    <property type="entry name" value="Cohesin_dom"/>
</dbReference>
<evidence type="ECO:0000256" key="3">
    <source>
        <dbReference type="ARBA" id="ARBA00023088"/>
    </source>
</evidence>
<dbReference type="CDD" id="cd08547">
    <property type="entry name" value="Type_II_cohesin"/>
    <property type="match status" value="1"/>
</dbReference>
<proteinExistence type="predicted"/>
<organism evidence="5 6">
    <name type="scientific">Candidatus Roizmanbacteria bacterium GW2011_GWA2_35_8</name>
    <dbReference type="NCBI Taxonomy" id="1618479"/>
    <lineage>
        <taxon>Bacteria</taxon>
        <taxon>Candidatus Roizmaniibacteriota</taxon>
    </lineage>
</organism>
<keyword evidence="2" id="KW-0964">Secreted</keyword>
<protein>
    <recommendedName>
        <fullName evidence="4">Gram-positive cocci surface proteins LPxTG domain-containing protein</fullName>
    </recommendedName>
</protein>
<accession>A0A0G0CVE4</accession>
<evidence type="ECO:0000256" key="2">
    <source>
        <dbReference type="ARBA" id="ARBA00022525"/>
    </source>
</evidence>
<evidence type="ECO:0000259" key="4">
    <source>
        <dbReference type="PROSITE" id="PS50847"/>
    </source>
</evidence>
<dbReference type="SUPFAM" id="SSF49384">
    <property type="entry name" value="Carbohydrate-binding domain"/>
    <property type="match status" value="1"/>
</dbReference>
<dbReference type="InterPro" id="IPR019931">
    <property type="entry name" value="LPXTG_anchor"/>
</dbReference>
<evidence type="ECO:0000313" key="5">
    <source>
        <dbReference type="EMBL" id="KKP85839.1"/>
    </source>
</evidence>
<gene>
    <name evidence="5" type="ORF">UR89_C0040G0009</name>
</gene>
<sequence length="205" mass="20767">MKKLLKLIPAMLIFFAVVPLLFGVEAASLKFDKSTATAANGATFQISVTVDPGSDALNSTDAYVTYDSTLLKATAVADGALFPTVSNDISTSGKVYIAGMVNDPASSVSTAGTLATITFQGLKDGTGSLAFDCATSKIIKNDINATNVITCSSNGTAAITIGSGGGATPVPPAQLPETGIFDNLIKFAVPGAILLLLGGALRFVL</sequence>
<feature type="domain" description="Gram-positive cocci surface proteins LPxTG" evidence="4">
    <location>
        <begin position="175"/>
        <end position="205"/>
    </location>
</feature>
<dbReference type="AlphaFoldDB" id="A0A0G0CVE4"/>
<dbReference type="PROSITE" id="PS50847">
    <property type="entry name" value="GRAM_POS_ANCHORING"/>
    <property type="match status" value="1"/>
</dbReference>
<dbReference type="Proteomes" id="UP000034536">
    <property type="component" value="Unassembled WGS sequence"/>
</dbReference>
<dbReference type="InterPro" id="IPR008965">
    <property type="entry name" value="CBM2/CBM3_carb-bd_dom_sf"/>
</dbReference>
<reference evidence="5 6" key="1">
    <citation type="journal article" date="2015" name="Nature">
        <title>rRNA introns, odd ribosomes, and small enigmatic genomes across a large radiation of phyla.</title>
        <authorList>
            <person name="Brown C.T."/>
            <person name="Hug L.A."/>
            <person name="Thomas B.C."/>
            <person name="Sharon I."/>
            <person name="Castelle C.J."/>
            <person name="Singh A."/>
            <person name="Wilkins M.J."/>
            <person name="Williams K.H."/>
            <person name="Banfield J.F."/>
        </authorList>
    </citation>
    <scope>NUCLEOTIDE SEQUENCE [LARGE SCALE GENOMIC DNA]</scope>
</reference>
<dbReference type="Pfam" id="PF00963">
    <property type="entry name" value="Cohesin"/>
    <property type="match status" value="1"/>
</dbReference>